<dbReference type="InterPro" id="IPR009000">
    <property type="entry name" value="Transl_B-barrel_sf"/>
</dbReference>
<organism evidence="1 2">
    <name type="scientific">Methanosalsum natronophilum</name>
    <dbReference type="NCBI Taxonomy" id="768733"/>
    <lineage>
        <taxon>Archaea</taxon>
        <taxon>Methanobacteriati</taxon>
        <taxon>Methanobacteriota</taxon>
        <taxon>Stenosarchaea group</taxon>
        <taxon>Methanomicrobia</taxon>
        <taxon>Methanosarcinales</taxon>
        <taxon>Methanosarcinaceae</taxon>
        <taxon>Methanosalsum</taxon>
    </lineage>
</organism>
<dbReference type="InterPro" id="IPR038664">
    <property type="entry name" value="Gar1/Naf1_Cbf5-bd_sf"/>
</dbReference>
<dbReference type="GO" id="GO:0001522">
    <property type="term" value="P:pseudouridine synthesis"/>
    <property type="evidence" value="ECO:0007669"/>
    <property type="project" value="InterPro"/>
</dbReference>
<dbReference type="AlphaFoldDB" id="A0A424Z4A3"/>
<accession>A0A424Z4A3</accession>
<dbReference type="InterPro" id="IPR007504">
    <property type="entry name" value="H/ACA_rnp_Gar1/Naf1"/>
</dbReference>
<dbReference type="Pfam" id="PF04410">
    <property type="entry name" value="Gar1"/>
    <property type="match status" value="1"/>
</dbReference>
<reference evidence="1 2" key="1">
    <citation type="submission" date="2018-08" db="EMBL/GenBank/DDBJ databases">
        <title>The metabolism and importance of syntrophic acetate oxidation coupled to methane or sulfide production in haloalkaline environments.</title>
        <authorList>
            <person name="Timmers P.H.A."/>
            <person name="Vavourakis C.D."/>
            <person name="Sorokin D.Y."/>
            <person name="Sinninghe Damste J.S."/>
            <person name="Muyzer G."/>
            <person name="Stams A.J.M."/>
            <person name="Plugge C.M."/>
        </authorList>
    </citation>
    <scope>NUCLEOTIDE SEQUENCE [LARGE SCALE GENOMIC DNA]</scope>
    <source>
        <strain evidence="1">MSAO_Arc3</strain>
    </source>
</reference>
<gene>
    <name evidence="1" type="ORF">D5R95_01945</name>
</gene>
<dbReference type="EMBL" id="QZAB01000130">
    <property type="protein sequence ID" value="RQD90086.1"/>
    <property type="molecule type" value="Genomic_DNA"/>
</dbReference>
<dbReference type="SUPFAM" id="SSF50447">
    <property type="entry name" value="Translation proteins"/>
    <property type="match status" value="1"/>
</dbReference>
<evidence type="ECO:0000313" key="1">
    <source>
        <dbReference type="EMBL" id="RQD90086.1"/>
    </source>
</evidence>
<name>A0A424Z4A3_9EURY</name>
<sequence length="70" mass="7970">MKRLGKVMHITGQKNIIVRGDQKASPYGLKEIPRINSYVIDKSVDRVGKINNIFGSVTKPYYSIKPRKSH</sequence>
<dbReference type="Gene3D" id="2.40.10.230">
    <property type="entry name" value="Probable tRNA pseudouridine synthase domain"/>
    <property type="match status" value="1"/>
</dbReference>
<evidence type="ECO:0000313" key="2">
    <source>
        <dbReference type="Proteomes" id="UP000284763"/>
    </source>
</evidence>
<protein>
    <submittedName>
        <fullName evidence="1">H/ACA RNA-protein complex protein Gar1</fullName>
    </submittedName>
</protein>
<proteinExistence type="predicted"/>
<dbReference type="Proteomes" id="UP000284763">
    <property type="component" value="Unassembled WGS sequence"/>
</dbReference>
<dbReference type="GO" id="GO:0042254">
    <property type="term" value="P:ribosome biogenesis"/>
    <property type="evidence" value="ECO:0007669"/>
    <property type="project" value="InterPro"/>
</dbReference>
<comment type="caution">
    <text evidence="1">The sequence shown here is derived from an EMBL/GenBank/DDBJ whole genome shotgun (WGS) entry which is preliminary data.</text>
</comment>
<feature type="non-terminal residue" evidence="1">
    <location>
        <position position="70"/>
    </location>
</feature>